<evidence type="ECO:0000313" key="3">
    <source>
        <dbReference type="EMBL" id="UTI62800.1"/>
    </source>
</evidence>
<protein>
    <recommendedName>
        <fullName evidence="5">Lipoprotein</fullName>
    </recommendedName>
</protein>
<evidence type="ECO:0008006" key="5">
    <source>
        <dbReference type="Google" id="ProtNLM"/>
    </source>
</evidence>
<evidence type="ECO:0000313" key="4">
    <source>
        <dbReference type="Proteomes" id="UP001056035"/>
    </source>
</evidence>
<dbReference type="Proteomes" id="UP001056035">
    <property type="component" value="Chromosome"/>
</dbReference>
<accession>A0ABY5DMZ3</accession>
<keyword evidence="2" id="KW-0732">Signal</keyword>
<dbReference type="RefSeq" id="WP_254569535.1">
    <property type="nucleotide sequence ID" value="NZ_CP098502.1"/>
</dbReference>
<feature type="compositionally biased region" description="Low complexity" evidence="1">
    <location>
        <begin position="25"/>
        <end position="40"/>
    </location>
</feature>
<sequence length="165" mass="16965">MHCLRTYTSAAAVVGLLAAVGASGCDEGHTTSPAAGASSGAAGGAPRGPGATMSLVRAPKQRGEVLVSGPGSPEAHGPYVFHGRYTVRFEQADPEDPRQTFAGQTAFVAYAAPQQDQADGPGVVRLARAAKRTGTTTVRLDGRLWVNVSFGDFPYALRLTPVRGG</sequence>
<keyword evidence="4" id="KW-1185">Reference proteome</keyword>
<gene>
    <name evidence="3" type="ORF">NBH00_15695</name>
</gene>
<evidence type="ECO:0000256" key="2">
    <source>
        <dbReference type="SAM" id="SignalP"/>
    </source>
</evidence>
<feature type="region of interest" description="Disordered" evidence="1">
    <location>
        <begin position="25"/>
        <end position="52"/>
    </location>
</feature>
<organism evidence="3 4">
    <name type="scientific">Paraconexibacter antarcticus</name>
    <dbReference type="NCBI Taxonomy" id="2949664"/>
    <lineage>
        <taxon>Bacteria</taxon>
        <taxon>Bacillati</taxon>
        <taxon>Actinomycetota</taxon>
        <taxon>Thermoleophilia</taxon>
        <taxon>Solirubrobacterales</taxon>
        <taxon>Paraconexibacteraceae</taxon>
        <taxon>Paraconexibacter</taxon>
    </lineage>
</organism>
<dbReference type="PROSITE" id="PS51257">
    <property type="entry name" value="PROKAR_LIPOPROTEIN"/>
    <property type="match status" value="1"/>
</dbReference>
<feature type="chain" id="PRO_5045818243" description="Lipoprotein" evidence="2">
    <location>
        <begin position="25"/>
        <end position="165"/>
    </location>
</feature>
<dbReference type="EMBL" id="CP098502">
    <property type="protein sequence ID" value="UTI62800.1"/>
    <property type="molecule type" value="Genomic_DNA"/>
</dbReference>
<name>A0ABY5DMZ3_9ACTN</name>
<evidence type="ECO:0000256" key="1">
    <source>
        <dbReference type="SAM" id="MobiDB-lite"/>
    </source>
</evidence>
<reference evidence="3 4" key="1">
    <citation type="submission" date="2022-06" db="EMBL/GenBank/DDBJ databases">
        <title>Paraconexibacter antarcticus.</title>
        <authorList>
            <person name="Kim C.S."/>
        </authorList>
    </citation>
    <scope>NUCLEOTIDE SEQUENCE [LARGE SCALE GENOMIC DNA]</scope>
    <source>
        <strain evidence="3 4">02-257</strain>
    </source>
</reference>
<feature type="signal peptide" evidence="2">
    <location>
        <begin position="1"/>
        <end position="24"/>
    </location>
</feature>
<proteinExistence type="predicted"/>